<dbReference type="InterPro" id="IPR036134">
    <property type="entry name" value="Crypto/Photolyase_FAD-like_sf"/>
</dbReference>
<dbReference type="PANTHER" id="PTHR38657">
    <property type="entry name" value="SLR1343 PROTEIN"/>
    <property type="match status" value="1"/>
</dbReference>
<accession>A0AAN1XXP8</accession>
<dbReference type="Gene3D" id="1.10.10.1710">
    <property type="entry name" value="Deoxyribodipyrimidine photolyase-related"/>
    <property type="match status" value="1"/>
</dbReference>
<reference evidence="2 3" key="1">
    <citation type="journal article" date="2022" name="ISME Commun">
        <title>Vulcanimicrobium alpinus gen. nov. sp. nov., the first cultivated representative of the candidate phylum 'Eremiobacterota', is a metabolically versatile aerobic anoxygenic phototroph.</title>
        <authorList>
            <person name="Yabe S."/>
            <person name="Muto K."/>
            <person name="Abe K."/>
            <person name="Yokota A."/>
            <person name="Staudigel H."/>
            <person name="Tebo B.M."/>
        </authorList>
    </citation>
    <scope>NUCLEOTIDE SEQUENCE [LARGE SCALE GENOMIC DNA]</scope>
    <source>
        <strain evidence="2 3">WC8-2</strain>
    </source>
</reference>
<dbReference type="SUPFAM" id="SSF48173">
    <property type="entry name" value="Cryptochrome/photolyase FAD-binding domain"/>
    <property type="match status" value="1"/>
</dbReference>
<evidence type="ECO:0000313" key="3">
    <source>
        <dbReference type="Proteomes" id="UP001317532"/>
    </source>
</evidence>
<protein>
    <submittedName>
        <fullName evidence="2">(6-4) photolyase</fullName>
    </submittedName>
</protein>
<dbReference type="KEGG" id="vab:WPS_25840"/>
<dbReference type="AlphaFoldDB" id="A0AAN1XXP8"/>
<gene>
    <name evidence="2" type="primary">phrB</name>
    <name evidence="2" type="ORF">WPS_25840</name>
</gene>
<name>A0AAN1XXP8_UNVUL</name>
<dbReference type="InterPro" id="IPR007357">
    <property type="entry name" value="PhrB-like"/>
</dbReference>
<dbReference type="Gene3D" id="3.40.50.620">
    <property type="entry name" value="HUPs"/>
    <property type="match status" value="1"/>
</dbReference>
<dbReference type="Gene3D" id="1.10.579.10">
    <property type="entry name" value="DNA Cyclobutane Dipyrimidine Photolyase, subunit A, domain 3"/>
    <property type="match status" value="1"/>
</dbReference>
<keyword evidence="3" id="KW-1185">Reference proteome</keyword>
<dbReference type="PANTHER" id="PTHR38657:SF1">
    <property type="entry name" value="SLR1343 PROTEIN"/>
    <property type="match status" value="1"/>
</dbReference>
<dbReference type="InterPro" id="IPR052551">
    <property type="entry name" value="UV-DNA_repair_photolyase"/>
</dbReference>
<proteinExistence type="predicted"/>
<organism evidence="2 3">
    <name type="scientific">Vulcanimicrobium alpinum</name>
    <dbReference type="NCBI Taxonomy" id="3016050"/>
    <lineage>
        <taxon>Bacteria</taxon>
        <taxon>Bacillati</taxon>
        <taxon>Vulcanimicrobiota</taxon>
        <taxon>Vulcanimicrobiia</taxon>
        <taxon>Vulcanimicrobiales</taxon>
        <taxon>Vulcanimicrobiaceae</taxon>
        <taxon>Vulcanimicrobium</taxon>
    </lineage>
</organism>
<dbReference type="Pfam" id="PF04244">
    <property type="entry name" value="DPRP"/>
    <property type="match status" value="1"/>
</dbReference>
<dbReference type="InterPro" id="IPR014729">
    <property type="entry name" value="Rossmann-like_a/b/a_fold"/>
</dbReference>
<dbReference type="EMBL" id="AP025523">
    <property type="protein sequence ID" value="BDE07308.1"/>
    <property type="molecule type" value="Genomic_DNA"/>
</dbReference>
<evidence type="ECO:0000313" key="2">
    <source>
        <dbReference type="EMBL" id="BDE07308.1"/>
    </source>
</evidence>
<dbReference type="Proteomes" id="UP001317532">
    <property type="component" value="Chromosome"/>
</dbReference>
<feature type="region of interest" description="Disordered" evidence="1">
    <location>
        <begin position="158"/>
        <end position="180"/>
    </location>
</feature>
<evidence type="ECO:0000256" key="1">
    <source>
        <dbReference type="SAM" id="MobiDB-lite"/>
    </source>
</evidence>
<sequence>MRNSALAGADPARSIVLMIESVARGAMLPYHKRKLVLIYAVMRHFAEDLRAAGWRVDYRAEQPDFAQAFAAHVAVSAPSRLRIEEQSEWGMTERLCALAHEHGLPVDVTPPSNVVSEPEDYDRLLRGDGARVTMETFYRAMRVKTGVLMDGAEPAGGRWNFDRENRSPPPKTGLRFAPRATFPPDAITRGAIATVETHFGDHPGDIGDWDLPVTRTDALAMLDDFCERRLDTFGPWQDAMVAGERAMSHSLLSAAINVGLLHPLEVVERAELAFRSGRARLASVEGFVRQVLGWREFVWRTYRCWMPEYKERNALGADLPLPAFYRDGQTRMFCMREAVSHVRETAYAHHILRLMVLGNFALIAGVVPREAHDWFHAMFVDGYDWVMAPNAIGMALHADGGLVGTKPYAASANYIAKMSNYCGRCRYDPKQATGEDACPFNALYWDFIARNERRFAANHRMRVIVRAWAGRPAAWRVAVRERARLLRERMRAGAPV</sequence>
<dbReference type="Gene3D" id="1.25.40.80">
    <property type="match status" value="1"/>
</dbReference>